<evidence type="ECO:0000256" key="2">
    <source>
        <dbReference type="SAM" id="SignalP"/>
    </source>
</evidence>
<keyword evidence="1" id="KW-1133">Transmembrane helix</keyword>
<dbReference type="InterPro" id="IPR013424">
    <property type="entry name" value="Ice-binding_C"/>
</dbReference>
<evidence type="ECO:0000259" key="3">
    <source>
        <dbReference type="Pfam" id="PF07589"/>
    </source>
</evidence>
<evidence type="ECO:0000256" key="1">
    <source>
        <dbReference type="SAM" id="Phobius"/>
    </source>
</evidence>
<feature type="chain" id="PRO_5038846528" evidence="2">
    <location>
        <begin position="21"/>
        <end position="228"/>
    </location>
</feature>
<feature type="signal peptide" evidence="2">
    <location>
        <begin position="1"/>
        <end position="20"/>
    </location>
</feature>
<reference evidence="4" key="2">
    <citation type="journal article" date="2021" name="PeerJ">
        <title>Extensive microbial diversity within the chicken gut microbiome revealed by metagenomics and culture.</title>
        <authorList>
            <person name="Gilroy R."/>
            <person name="Ravi A."/>
            <person name="Getino M."/>
            <person name="Pursley I."/>
            <person name="Horton D.L."/>
            <person name="Alikhan N.F."/>
            <person name="Baker D."/>
            <person name="Gharbi K."/>
            <person name="Hall N."/>
            <person name="Watson M."/>
            <person name="Adriaenssens E.M."/>
            <person name="Foster-Nyarko E."/>
            <person name="Jarju S."/>
            <person name="Secka A."/>
            <person name="Antonio M."/>
            <person name="Oren A."/>
            <person name="Chaudhuri R.R."/>
            <person name="La Ragione R."/>
            <person name="Hildebrand F."/>
            <person name="Pallen M.J."/>
        </authorList>
    </citation>
    <scope>NUCLEOTIDE SEQUENCE</scope>
    <source>
        <strain evidence="4">10669</strain>
    </source>
</reference>
<dbReference type="Proteomes" id="UP000886812">
    <property type="component" value="Unassembled WGS sequence"/>
</dbReference>
<dbReference type="NCBIfam" id="TIGR02595">
    <property type="entry name" value="PEP_CTERM"/>
    <property type="match status" value="1"/>
</dbReference>
<protein>
    <submittedName>
        <fullName evidence="4">PEP-CTERM sorting domain-containing protein</fullName>
    </submittedName>
</protein>
<dbReference type="EMBL" id="DVOG01000056">
    <property type="protein sequence ID" value="HIV03929.1"/>
    <property type="molecule type" value="Genomic_DNA"/>
</dbReference>
<name>A0A9D1NIU2_9BACT</name>
<dbReference type="Pfam" id="PF07589">
    <property type="entry name" value="PEP-CTERM"/>
    <property type="match status" value="1"/>
</dbReference>
<keyword evidence="2" id="KW-0732">Signal</keyword>
<comment type="caution">
    <text evidence="4">The sequence shown here is derived from an EMBL/GenBank/DDBJ whole genome shotgun (WGS) entry which is preliminary data.</text>
</comment>
<feature type="transmembrane region" description="Helical" evidence="1">
    <location>
        <begin position="206"/>
        <end position="223"/>
    </location>
</feature>
<keyword evidence="1" id="KW-0812">Transmembrane</keyword>
<keyword evidence="1" id="KW-0472">Membrane</keyword>
<gene>
    <name evidence="4" type="ORF">IAC75_02125</name>
</gene>
<feature type="domain" description="Ice-binding protein C-terminal" evidence="3">
    <location>
        <begin position="203"/>
        <end position="226"/>
    </location>
</feature>
<proteinExistence type="predicted"/>
<accession>A0A9D1NIU2</accession>
<evidence type="ECO:0000313" key="4">
    <source>
        <dbReference type="EMBL" id="HIV03929.1"/>
    </source>
</evidence>
<reference evidence="4" key="1">
    <citation type="submission" date="2020-10" db="EMBL/GenBank/DDBJ databases">
        <authorList>
            <person name="Gilroy R."/>
        </authorList>
    </citation>
    <scope>NUCLEOTIDE SEQUENCE</scope>
    <source>
        <strain evidence="4">10669</strain>
    </source>
</reference>
<evidence type="ECO:0000313" key="5">
    <source>
        <dbReference type="Proteomes" id="UP000886812"/>
    </source>
</evidence>
<sequence length="228" mass="23530">MKHYIATAALIAAGTAFANAADLIWSQTGISLTGSNTYNITGVTISDGFTVKIDLSGWQAANGPIGWFTTTDGNGYANSAATFGWGKNANNAEWHATTFTSGGSATNQQAGENYDDAKSYGASGAFDTVLFLTVQSGTASLYEQTEAGNEVVLVAQTTGMSTSTVNGLYVGHWSGGESQHQGGTMDVGVYNAVLTTAEMASMIPEPSAFGLLAGLGALALVASRRRRK</sequence>
<organism evidence="4 5">
    <name type="scientific">Candidatus Spyradosoma merdigallinarum</name>
    <dbReference type="NCBI Taxonomy" id="2840950"/>
    <lineage>
        <taxon>Bacteria</taxon>
        <taxon>Pseudomonadati</taxon>
        <taxon>Verrucomicrobiota</taxon>
        <taxon>Opitutia</taxon>
        <taxon>Opitutia incertae sedis</taxon>
        <taxon>Candidatus Spyradosoma</taxon>
    </lineage>
</organism>
<dbReference type="AlphaFoldDB" id="A0A9D1NIU2"/>